<dbReference type="Gene3D" id="1.20.5.420">
    <property type="entry name" value="Immunoglobulin FC, subunit C"/>
    <property type="match status" value="1"/>
</dbReference>
<feature type="compositionally biased region" description="Polar residues" evidence="9">
    <location>
        <begin position="73"/>
        <end position="90"/>
    </location>
</feature>
<dbReference type="GO" id="GO:0000272">
    <property type="term" value="P:polysaccharide catabolic process"/>
    <property type="evidence" value="ECO:0007669"/>
    <property type="project" value="UniProtKB-KW"/>
</dbReference>
<keyword evidence="5" id="KW-0119">Carbohydrate metabolism</keyword>
<evidence type="ECO:0000256" key="3">
    <source>
        <dbReference type="ARBA" id="ARBA00012780"/>
    </source>
</evidence>
<dbReference type="OMA" id="YIQMIHA"/>
<gene>
    <name evidence="12" type="ORF">KLLA0_D17050g</name>
</gene>
<protein>
    <recommendedName>
        <fullName evidence="3">glucan endo-1,3-beta-D-glucosidase</fullName>
        <ecNumber evidence="3">3.2.1.39</ecNumber>
    </recommendedName>
</protein>
<evidence type="ECO:0000256" key="6">
    <source>
        <dbReference type="ARBA" id="ARBA00023295"/>
    </source>
</evidence>
<dbReference type="eggNOG" id="KOG2254">
    <property type="taxonomic scope" value="Eukaryota"/>
</dbReference>
<dbReference type="InterPro" id="IPR040451">
    <property type="entry name" value="GH81_N"/>
</dbReference>
<dbReference type="InterPro" id="IPR005200">
    <property type="entry name" value="Endo-beta-glucanase"/>
</dbReference>
<dbReference type="EC" id="3.2.1.39" evidence="3"/>
<dbReference type="GO" id="GO:0009986">
    <property type="term" value="C:cell surface"/>
    <property type="evidence" value="ECO:0007669"/>
    <property type="project" value="TreeGrafter"/>
</dbReference>
<feature type="domain" description="Glycosyl hydrolase family 81 N-terminal" evidence="10">
    <location>
        <begin position="130"/>
        <end position="441"/>
    </location>
</feature>
<keyword evidence="7" id="KW-0961">Cell wall biogenesis/degradation</keyword>
<comment type="catalytic activity">
    <reaction evidence="1">
        <text>Hydrolysis of (1-&gt;3)-beta-D-glucosidic linkages in (1-&gt;3)-beta-D-glucans.</text>
        <dbReference type="EC" id="3.2.1.39"/>
    </reaction>
</comment>
<evidence type="ECO:0000256" key="7">
    <source>
        <dbReference type="ARBA" id="ARBA00023316"/>
    </source>
</evidence>
<dbReference type="Gene3D" id="1.10.287.1170">
    <property type="entry name" value="glycoside hydrolase family 81 endo-[beta] glucanase"/>
    <property type="match status" value="1"/>
</dbReference>
<dbReference type="InParanoid" id="Q6CQH5"/>
<dbReference type="Proteomes" id="UP000000598">
    <property type="component" value="Chromosome D"/>
</dbReference>
<evidence type="ECO:0000256" key="8">
    <source>
        <dbReference type="ARBA" id="ARBA00023326"/>
    </source>
</evidence>
<dbReference type="PANTHER" id="PTHR31983">
    <property type="entry name" value="ENDO-1,3(4)-BETA-GLUCANASE 1"/>
    <property type="match status" value="1"/>
</dbReference>
<evidence type="ECO:0000256" key="2">
    <source>
        <dbReference type="ARBA" id="ARBA00010730"/>
    </source>
</evidence>
<feature type="region of interest" description="Disordered" evidence="9">
    <location>
        <begin position="1"/>
        <end position="54"/>
    </location>
</feature>
<keyword evidence="4" id="KW-0378">Hydrolase</keyword>
<dbReference type="InterPro" id="IPR040720">
    <property type="entry name" value="GH81_C"/>
</dbReference>
<sequence>MSYQRPGVNIPNGFQRDPIPPPYAETDPLSSNSQIPLQPPPQVPPRIPPRRTQDSAFGDYVWNRNTPPLPARPNTQGIETVVPNNTSRSTTNTMDEVTNQLMSANISATNVFSSPISTDPPLAVFSKVNHEVPLPSGTNNSGKPTETNKFYGNIMLGGGTNPIWTHPYSVWYSTDSYYGLALNQVTAAQRVFDTTKTPPQFFFGPTGIKSLVYSSTDFNSAGDMSLAFYNIKHLSVDVQLKKSDTEFIVFPLVQGMGFVTAIYYNLIPRLSSAVGFKSITGDTSPRSGINKYKILLENNVTWTLYVTIPSGQSLSLALSNGNTIVGNNSVNGCVFQVVADSNQNIDNAAGCYANSCTLEGSVDGTSGSYQLKYGTQGSSNSGYPLVYALPHHYQNFDSSKGTKTVISKLDTTTKGQAQGYLTNELAMKVTVPSALKFDPFTTIANKSGPNYSTNVLNAINAAAANDVTGDVVAESNLDSMYFSGKALAKYAWILYVCQYILKNSSLVSTILPKLKSALGRFISNTQTLPLRYDQTWYGIISSGDSSQDFGNSYYNDHHFHYSYHVIAAAIVAKVDKDIGSGSWYNDNKSWVENLIRDYANPSETDKYFPVFRSFDWFNGHSWAKGLFESGDGKDQESSSEDVNAAYALKLWGLVSGNSNLENIGNLMLGVLKTSLNNYFLYLDNNTTQPTQFIPNKVSGILFENKIDHTTYFGTNLEYIQMIHAIPITSASSFTRSPEFVKQEWDQLLAPIVNNVTDGWRGILMLNVALYDPATSFNFFNSSAFQNAYLDGGQSKTWSLTYSGAFI</sequence>
<dbReference type="FunFam" id="2.70.98.30:FF:000006">
    <property type="entry name" value="Endo-1,3-beta-glucanase Engl1"/>
    <property type="match status" value="1"/>
</dbReference>
<dbReference type="GO" id="GO:0042973">
    <property type="term" value="F:glucan endo-1,3-beta-D-glucosidase activity"/>
    <property type="evidence" value="ECO:0007669"/>
    <property type="project" value="UniProtKB-EC"/>
</dbReference>
<dbReference type="PROSITE" id="PS52008">
    <property type="entry name" value="GH81"/>
    <property type="match status" value="1"/>
</dbReference>
<proteinExistence type="inferred from homology"/>
<evidence type="ECO:0000259" key="10">
    <source>
        <dbReference type="Pfam" id="PF03639"/>
    </source>
</evidence>
<keyword evidence="13" id="KW-1185">Reference proteome</keyword>
<reference evidence="12 13" key="1">
    <citation type="journal article" date="2004" name="Nature">
        <title>Genome evolution in yeasts.</title>
        <authorList>
            <consortium name="Genolevures"/>
            <person name="Dujon B."/>
            <person name="Sherman D."/>
            <person name="Fischer G."/>
            <person name="Durrens P."/>
            <person name="Casaregola S."/>
            <person name="Lafontaine I."/>
            <person name="de Montigny J."/>
            <person name="Marck C."/>
            <person name="Neuveglise C."/>
            <person name="Talla E."/>
            <person name="Goffard N."/>
            <person name="Frangeul L."/>
            <person name="Aigle M."/>
            <person name="Anthouard V."/>
            <person name="Babour A."/>
            <person name="Barbe V."/>
            <person name="Barnay S."/>
            <person name="Blanchin S."/>
            <person name="Beckerich J.M."/>
            <person name="Beyne E."/>
            <person name="Bleykasten C."/>
            <person name="Boisrame A."/>
            <person name="Boyer J."/>
            <person name="Cattolico L."/>
            <person name="Confanioleri F."/>
            <person name="de Daruvar A."/>
            <person name="Despons L."/>
            <person name="Fabre E."/>
            <person name="Fairhead C."/>
            <person name="Ferry-Dumazet H."/>
            <person name="Groppi A."/>
            <person name="Hantraye F."/>
            <person name="Hennequin C."/>
            <person name="Jauniaux N."/>
            <person name="Joyet P."/>
            <person name="Kachouri R."/>
            <person name="Kerrest A."/>
            <person name="Koszul R."/>
            <person name="Lemaire M."/>
            <person name="Lesur I."/>
            <person name="Ma L."/>
            <person name="Muller H."/>
            <person name="Nicaud J.M."/>
            <person name="Nikolski M."/>
            <person name="Oztas S."/>
            <person name="Ozier-Kalogeropoulos O."/>
            <person name="Pellenz S."/>
            <person name="Potier S."/>
            <person name="Richard G.F."/>
            <person name="Straub M.L."/>
            <person name="Suleau A."/>
            <person name="Swennene D."/>
            <person name="Tekaia F."/>
            <person name="Wesolowski-Louvel M."/>
            <person name="Westhof E."/>
            <person name="Wirth B."/>
            <person name="Zeniou-Meyer M."/>
            <person name="Zivanovic I."/>
            <person name="Bolotin-Fukuhara M."/>
            <person name="Thierry A."/>
            <person name="Bouchier C."/>
            <person name="Caudron B."/>
            <person name="Scarpelli C."/>
            <person name="Gaillardin C."/>
            <person name="Weissenbach J."/>
            <person name="Wincker P."/>
            <person name="Souciet J.L."/>
        </authorList>
    </citation>
    <scope>NUCLEOTIDE SEQUENCE [LARGE SCALE GENOMIC DNA]</scope>
    <source>
        <strain evidence="13">ATCC 8585 / CBS 2359 / DSM 70799 / NBRC 1267 / NRRL Y-1140 / WM37</strain>
    </source>
</reference>
<dbReference type="Gene3D" id="2.70.98.30">
    <property type="entry name" value="Golgi alpha-mannosidase II, domain 4"/>
    <property type="match status" value="1"/>
</dbReference>
<dbReference type="HOGENOM" id="CLU_005482_2_1_1"/>
<feature type="domain" description="Glycosyl hydrolase family 81 C-terminal" evidence="11">
    <location>
        <begin position="451"/>
        <end position="799"/>
    </location>
</feature>
<evidence type="ECO:0000256" key="1">
    <source>
        <dbReference type="ARBA" id="ARBA00000382"/>
    </source>
</evidence>
<dbReference type="PANTHER" id="PTHR31983:SF0">
    <property type="entry name" value="GLUCAN ENDO-1,3-BETA-D-GLUCOSIDASE 2"/>
    <property type="match status" value="1"/>
</dbReference>
<evidence type="ECO:0000256" key="9">
    <source>
        <dbReference type="SAM" id="MobiDB-lite"/>
    </source>
</evidence>
<feature type="compositionally biased region" description="Pro residues" evidence="9">
    <location>
        <begin position="37"/>
        <end position="47"/>
    </location>
</feature>
<evidence type="ECO:0000313" key="13">
    <source>
        <dbReference type="Proteomes" id="UP000000598"/>
    </source>
</evidence>
<dbReference type="Pfam" id="PF03639">
    <property type="entry name" value="Glyco_hydro_81"/>
    <property type="match status" value="1"/>
</dbReference>
<dbReference type="FunFam" id="1.10.287.1170:FF:000001">
    <property type="entry name" value="Endo-1,3-beta-glucanase Engl1"/>
    <property type="match status" value="1"/>
</dbReference>
<dbReference type="AlphaFoldDB" id="Q6CQH5"/>
<dbReference type="GO" id="GO:0071555">
    <property type="term" value="P:cell wall organization"/>
    <property type="evidence" value="ECO:0007669"/>
    <property type="project" value="UniProtKB-KW"/>
</dbReference>
<evidence type="ECO:0000259" key="11">
    <source>
        <dbReference type="Pfam" id="PF17652"/>
    </source>
</evidence>
<dbReference type="KEGG" id="kla:KLLA0_D17050g"/>
<dbReference type="STRING" id="284590.Q6CQH5"/>
<dbReference type="Pfam" id="PF17652">
    <property type="entry name" value="Glyco_hydro81C"/>
    <property type="match status" value="1"/>
</dbReference>
<dbReference type="PaxDb" id="284590-Q6CQH5"/>
<dbReference type="FunCoup" id="Q6CQH5">
    <property type="interactions" value="234"/>
</dbReference>
<name>Q6CQH5_KLULA</name>
<keyword evidence="8" id="KW-0624">Polysaccharide degradation</keyword>
<accession>Q6CQH5</accession>
<evidence type="ECO:0000256" key="5">
    <source>
        <dbReference type="ARBA" id="ARBA00023277"/>
    </source>
</evidence>
<comment type="similarity">
    <text evidence="2">Belongs to the glycosyl hydrolase 81 family.</text>
</comment>
<organism evidence="12 13">
    <name type="scientific">Kluyveromyces lactis (strain ATCC 8585 / CBS 2359 / DSM 70799 / NBRC 1267 / NRRL Y-1140 / WM37)</name>
    <name type="common">Yeast</name>
    <name type="synonym">Candida sphaerica</name>
    <dbReference type="NCBI Taxonomy" id="284590"/>
    <lineage>
        <taxon>Eukaryota</taxon>
        <taxon>Fungi</taxon>
        <taxon>Dikarya</taxon>
        <taxon>Ascomycota</taxon>
        <taxon>Saccharomycotina</taxon>
        <taxon>Saccharomycetes</taxon>
        <taxon>Saccharomycetales</taxon>
        <taxon>Saccharomycetaceae</taxon>
        <taxon>Kluyveromyces</taxon>
    </lineage>
</organism>
<dbReference type="GO" id="GO:0052861">
    <property type="term" value="F:endo-1,3(4)-beta-glucanase activity"/>
    <property type="evidence" value="ECO:0007669"/>
    <property type="project" value="InterPro"/>
</dbReference>
<dbReference type="CAZy" id="GH81">
    <property type="family name" value="Glycoside Hydrolase Family 81"/>
</dbReference>
<evidence type="ECO:0000313" key="12">
    <source>
        <dbReference type="EMBL" id="CAH00910.1"/>
    </source>
</evidence>
<dbReference type="EMBL" id="CR382124">
    <property type="protein sequence ID" value="CAH00910.1"/>
    <property type="molecule type" value="Genomic_DNA"/>
</dbReference>
<evidence type="ECO:0000256" key="4">
    <source>
        <dbReference type="ARBA" id="ARBA00022801"/>
    </source>
</evidence>
<keyword evidence="6" id="KW-0326">Glycosidase</keyword>
<feature type="region of interest" description="Disordered" evidence="9">
    <location>
        <begin position="66"/>
        <end position="90"/>
    </location>
</feature>